<evidence type="ECO:0000313" key="7">
    <source>
        <dbReference type="Proteomes" id="UP000316217"/>
    </source>
</evidence>
<comment type="similarity">
    <text evidence="1">Belongs to the ABC transporter superfamily.</text>
</comment>
<name>A0A520KQ10_9CREN</name>
<proteinExistence type="inferred from homology"/>
<dbReference type="PANTHER" id="PTHR42711">
    <property type="entry name" value="ABC TRANSPORTER ATP-BINDING PROTEIN"/>
    <property type="match status" value="1"/>
</dbReference>
<accession>A0A520KQ10</accession>
<dbReference type="Proteomes" id="UP000316217">
    <property type="component" value="Unassembled WGS sequence"/>
</dbReference>
<dbReference type="AlphaFoldDB" id="A0A520KQ10"/>
<keyword evidence="3" id="KW-0547">Nucleotide-binding</keyword>
<dbReference type="Gene3D" id="3.40.50.300">
    <property type="entry name" value="P-loop containing nucleotide triphosphate hydrolases"/>
    <property type="match status" value="1"/>
</dbReference>
<dbReference type="InterPro" id="IPR003439">
    <property type="entry name" value="ABC_transporter-like_ATP-bd"/>
</dbReference>
<dbReference type="SMART" id="SM00382">
    <property type="entry name" value="AAA"/>
    <property type="match status" value="1"/>
</dbReference>
<protein>
    <submittedName>
        <fullName evidence="6">ABC transporter ATP-binding protein</fullName>
    </submittedName>
</protein>
<dbReference type="Pfam" id="PF00005">
    <property type="entry name" value="ABC_tran"/>
    <property type="match status" value="1"/>
</dbReference>
<evidence type="ECO:0000256" key="2">
    <source>
        <dbReference type="ARBA" id="ARBA00022448"/>
    </source>
</evidence>
<evidence type="ECO:0000256" key="4">
    <source>
        <dbReference type="ARBA" id="ARBA00022840"/>
    </source>
</evidence>
<evidence type="ECO:0000313" key="6">
    <source>
        <dbReference type="EMBL" id="RZN63521.1"/>
    </source>
</evidence>
<organism evidence="6 7">
    <name type="scientific">Candidatus Methanodesulfokora washburnensis</name>
    <dbReference type="NCBI Taxonomy" id="2478471"/>
    <lineage>
        <taxon>Archaea</taxon>
        <taxon>Thermoproteota</taxon>
        <taxon>Candidatus Korarchaeia</taxon>
        <taxon>Candidatus Korarchaeia incertae sedis</taxon>
        <taxon>Candidatus Methanodesulfokora</taxon>
    </lineage>
</organism>
<keyword evidence="2" id="KW-0813">Transport</keyword>
<feature type="domain" description="ABC transporter" evidence="5">
    <location>
        <begin position="2"/>
        <end position="234"/>
    </location>
</feature>
<keyword evidence="4 6" id="KW-0067">ATP-binding</keyword>
<evidence type="ECO:0000259" key="5">
    <source>
        <dbReference type="PROSITE" id="PS50893"/>
    </source>
</evidence>
<dbReference type="SUPFAM" id="SSF52540">
    <property type="entry name" value="P-loop containing nucleoside triphosphate hydrolases"/>
    <property type="match status" value="1"/>
</dbReference>
<evidence type="ECO:0000256" key="1">
    <source>
        <dbReference type="ARBA" id="ARBA00005417"/>
    </source>
</evidence>
<gene>
    <name evidence="6" type="ORF">EF810_00695</name>
</gene>
<dbReference type="InterPro" id="IPR003593">
    <property type="entry name" value="AAA+_ATPase"/>
</dbReference>
<dbReference type="PANTHER" id="PTHR42711:SF5">
    <property type="entry name" value="ABC TRANSPORTER ATP-BINDING PROTEIN NATA"/>
    <property type="match status" value="1"/>
</dbReference>
<dbReference type="InterPro" id="IPR050763">
    <property type="entry name" value="ABC_transporter_ATP-binding"/>
</dbReference>
<evidence type="ECO:0000256" key="3">
    <source>
        <dbReference type="ARBA" id="ARBA00022741"/>
    </source>
</evidence>
<dbReference type="GO" id="GO:0005524">
    <property type="term" value="F:ATP binding"/>
    <property type="evidence" value="ECO:0007669"/>
    <property type="project" value="UniProtKB-KW"/>
</dbReference>
<comment type="caution">
    <text evidence="6">The sequence shown here is derived from an EMBL/GenBank/DDBJ whole genome shotgun (WGS) entry which is preliminary data.</text>
</comment>
<reference evidence="6 7" key="1">
    <citation type="journal article" date="2019" name="Nat. Microbiol.">
        <title>Wide diversity of methane and short-chain alkane metabolisms in uncultured archaea.</title>
        <authorList>
            <person name="Borrel G."/>
            <person name="Adam P.S."/>
            <person name="McKay L.J."/>
            <person name="Chen L.X."/>
            <person name="Sierra-Garcia I.N."/>
            <person name="Sieber C.M."/>
            <person name="Letourneur Q."/>
            <person name="Ghozlane A."/>
            <person name="Andersen G.L."/>
            <person name="Li W.J."/>
            <person name="Hallam S.J."/>
            <person name="Muyzer G."/>
            <person name="de Oliveira V.M."/>
            <person name="Inskeep W.P."/>
            <person name="Banfield J.F."/>
            <person name="Gribaldo S."/>
        </authorList>
    </citation>
    <scope>NUCLEOTIDE SEQUENCE [LARGE SCALE GENOMIC DNA]</scope>
    <source>
        <strain evidence="6">NM4</strain>
    </source>
</reference>
<dbReference type="InterPro" id="IPR027417">
    <property type="entry name" value="P-loop_NTPase"/>
</dbReference>
<dbReference type="GO" id="GO:0016887">
    <property type="term" value="F:ATP hydrolysis activity"/>
    <property type="evidence" value="ECO:0007669"/>
    <property type="project" value="InterPro"/>
</dbReference>
<dbReference type="EMBL" id="RXII01000012">
    <property type="protein sequence ID" value="RZN63521.1"/>
    <property type="molecule type" value="Genomic_DNA"/>
</dbReference>
<dbReference type="PROSITE" id="PS50893">
    <property type="entry name" value="ABC_TRANSPORTER_2"/>
    <property type="match status" value="1"/>
</dbReference>
<sequence>MLELVKLRKEFNEVKALNGIDFRYDRRGILTMIGQNGAGKTTLLRILSCQLLPTDGRAYLLGMDVVKDYEKLRNVISMLPQDIRPFSYTLTPRDYIFSYLLMRGYSIGDARRRTSIMLNEMELREVADTQIIRLSGGTAKRVFVAMALSVEDADVYLLDEPTAGLDARSKHIFWEMVRKIVSEGKSAIIASHFLEETSKNSDYIMVLRKGSLMAHNTPEKLVESVFGGMKRKIIVRNVDLSCISDIEHRKCVIGDSCYIYSDKIDYILDKLVSNNISAEVRPIELEDVVIVGEFS</sequence>